<gene>
    <name evidence="2" type="ORF">M9Y10_045134</name>
</gene>
<evidence type="ECO:0008006" key="4">
    <source>
        <dbReference type="Google" id="ProtNLM"/>
    </source>
</evidence>
<evidence type="ECO:0000313" key="2">
    <source>
        <dbReference type="EMBL" id="KAK8882492.1"/>
    </source>
</evidence>
<feature type="region of interest" description="Disordered" evidence="1">
    <location>
        <begin position="1052"/>
        <end position="1156"/>
    </location>
</feature>
<feature type="region of interest" description="Disordered" evidence="1">
    <location>
        <begin position="937"/>
        <end position="1038"/>
    </location>
</feature>
<accession>A0ABR2JUR7</accession>
<name>A0ABR2JUR7_9EUKA</name>
<evidence type="ECO:0000313" key="3">
    <source>
        <dbReference type="Proteomes" id="UP001470230"/>
    </source>
</evidence>
<feature type="compositionally biased region" description="Basic and acidic residues" evidence="1">
    <location>
        <begin position="947"/>
        <end position="957"/>
    </location>
</feature>
<feature type="compositionally biased region" description="Polar residues" evidence="1">
    <location>
        <begin position="1114"/>
        <end position="1132"/>
    </location>
</feature>
<feature type="compositionally biased region" description="Basic residues" evidence="1">
    <location>
        <begin position="999"/>
        <end position="1010"/>
    </location>
</feature>
<sequence>MWVEESTYKLPKTKRIFQITSVKGELFFVKPGTAFNYSKKNNVFNKIKMLLPLKDRVDRVAISPCGRSSLHLLKEYPLLAYHENKGDPTIVAFPVPKTIHGRKKDDGLAAIDAVAPDAQELSMTYEPVFLQNNPISQFFSKFAYSTFGSHVTGVSICEDGHVIALAIDSQFWVWHQYPENVLGVGIWTDLTANQKFMVTTHSNHPETINLNMKYHGFHRNKQTFTLHPVLAPNVPQNYAVSFQDIATFDNPDEGIGVCCLTAVLPPCRPYNELQLYISICYLSKGPEPVFDREKLFLPTILEGFGGPCIWWSVDCRFAVIAVSQSLVIVTRYLNIIEILPLEDIFPGEEPLVSSVAWSCSGEFFLITSIQGSISGVSRDGQSLRHMLCALEPFTNTMIPILVAADSKDPGLFIIYSEKKFRPLRIDTRKIPRNLQTYMSLQFPQKTANDYYDKTVAAIKENGVSDPISLVRLLFYTDLFRIFPYMSPLRYLLFTMFEEGARKSFDCGNYNFTYFIIRCIFRITDKDVDTYRLMMERLSYSTDKKHRLLYQILDNEVNQRDYFLSHQRLNKRITVYDCFIDDENEEDKNVLIKKIKPYNGKDVELLPLIQFVKDVIYNNDARELKSINCDLNPFLNILIELGQFENAMKVSNHRTIILEPAQIFAKIVDIHKDDAAALYRALISCIAASPDDENELRSVCLKAIIEILKERIGNSIPKKGQFISPLVPLEEDLELFVPESLDHFNDFAIIFEIALCTADFPACKNFFDRKPNETHQYLRDSVRTLFSLLWFIRWRYLAIVETARIGHGNDATLRLLSFPDFVKTETALQQIEVAPKEVFSKEVYALYMGNGTRMFEDDPAFPEFAAEMSVKIEPRTLSRVSKATLQFGTEEENEVPHSKLLVSAIVSHIVPWLRCGIARALAGFKCREEVPQELLDFEELDLPSAPPPKREIETKPEVDLTPDNLNIELSPIKPKKKKRRPKPRNEITIELSESELSFTKPKKKKKSKPKKPLTIDDISAAPPFYPQPPPQNIPPYPYYPPPPPLPTIPMYYPCPEVPEEPEPDDQPFLPIWDFNPNDFKIEEEEEDVGEVSKPSKQGPKRPASPTPSPPKHDVSMSTSDIPKLTTVSTQAEQPPQPRPLVILRSQQKPKDLGDTFDFSMSSSLSDIQISEPIKRTIPVVNPFPLDDGLHKKVEMLLDEVRGIPDAPELPEAPKFVPPPIYDLPKPTFKDLEDVHIPQPPPPQNVANIQTEKVTQIVINRPPSPPVFEPDFRPPLQNRTEQPNRFNDAWRPPLTSVKQPGILGIQEIPPDQFGLVNQQQRPRVKLAEIYPP</sequence>
<comment type="caution">
    <text evidence="2">The sequence shown here is derived from an EMBL/GenBank/DDBJ whole genome shotgun (WGS) entry which is preliminary data.</text>
</comment>
<keyword evidence="3" id="KW-1185">Reference proteome</keyword>
<organism evidence="2 3">
    <name type="scientific">Tritrichomonas musculus</name>
    <dbReference type="NCBI Taxonomy" id="1915356"/>
    <lineage>
        <taxon>Eukaryota</taxon>
        <taxon>Metamonada</taxon>
        <taxon>Parabasalia</taxon>
        <taxon>Tritrichomonadida</taxon>
        <taxon>Tritrichomonadidae</taxon>
        <taxon>Tritrichomonas</taxon>
    </lineage>
</organism>
<dbReference type="Proteomes" id="UP001470230">
    <property type="component" value="Unassembled WGS sequence"/>
</dbReference>
<dbReference type="EMBL" id="JAPFFF010000009">
    <property type="protein sequence ID" value="KAK8882492.1"/>
    <property type="molecule type" value="Genomic_DNA"/>
</dbReference>
<proteinExistence type="predicted"/>
<evidence type="ECO:0000256" key="1">
    <source>
        <dbReference type="SAM" id="MobiDB-lite"/>
    </source>
</evidence>
<feature type="region of interest" description="Disordered" evidence="1">
    <location>
        <begin position="1258"/>
        <end position="1292"/>
    </location>
</feature>
<feature type="compositionally biased region" description="Basic residues" evidence="1">
    <location>
        <begin position="972"/>
        <end position="981"/>
    </location>
</feature>
<feature type="region of interest" description="Disordered" evidence="1">
    <location>
        <begin position="1225"/>
        <end position="1244"/>
    </location>
</feature>
<feature type="compositionally biased region" description="Pro residues" evidence="1">
    <location>
        <begin position="1022"/>
        <end position="1038"/>
    </location>
</feature>
<protein>
    <recommendedName>
        <fullName evidence="4">Ribosome control protein 1 domain-containing protein</fullName>
    </recommendedName>
</protein>
<reference evidence="2 3" key="1">
    <citation type="submission" date="2024-04" db="EMBL/GenBank/DDBJ databases">
        <title>Tritrichomonas musculus Genome.</title>
        <authorList>
            <person name="Alves-Ferreira E."/>
            <person name="Grigg M."/>
            <person name="Lorenzi H."/>
            <person name="Galac M."/>
        </authorList>
    </citation>
    <scope>NUCLEOTIDE SEQUENCE [LARGE SCALE GENOMIC DNA]</scope>
    <source>
        <strain evidence="2 3">EAF2021</strain>
    </source>
</reference>